<protein>
    <submittedName>
        <fullName evidence="1">Uncharacterized protein</fullName>
    </submittedName>
</protein>
<sequence length="610" mass="66682">MLIPFFEPIPELPAPKLTTLEGSRSVLLYSQQTGIVITSDGALQVVSLPTQTTRVWAMTSAPNVILTYSEPERSLYAVSLAPSTVSHEAPKVISRGITVLDCIDLPIHERRKKATDIVVLLGTTEGLATYTVVMGGTEESSQMLSSLLPHKMISCIIQRRKGVVWGLRQDLCLFCYSLSDRRMEVVDIVRFKAIYGHVDGEEILGIASDDTLMILSSHETLIPVFTMSKGLTVAATSADTFLLSWGTEPCHLQLMRVSGSLFETLIEVHSQDCYSAYAGIPKSMRNLIHGAECLLAFPDGRVDALVLTGSPNIVGESFMASKGHRKCQAQERVVVPVHAFEPAITILTRRDNSEYTVQIALPMRHRYTMVFMPQNAQIHACEKHSMTDLGNIVFSSDEVPMFTISPSRKGTAVFTGCTIRTLVCYEGDTIQPVILLSIEIPPFSLETSSQDLEAPVLTLTCPSHSDVPSALSRLALGAVVVAIPEQDQVTIKATHASMGLALAAELYNATPSPTLLENTTVIRSFSYKASFLRDALLMTVISLCELRTPYLIGLLHKELNIYQALTRCSPRELLSALASALACLETGFVDAASLARSYLDRIFVQSSLIE</sequence>
<evidence type="ECO:0000313" key="2">
    <source>
        <dbReference type="Proteomes" id="UP000315496"/>
    </source>
</evidence>
<dbReference type="AlphaFoldDB" id="A0A4Z1T6E9"/>
<organism evidence="1 2">
    <name type="scientific">Giardia muris</name>
    <dbReference type="NCBI Taxonomy" id="5742"/>
    <lineage>
        <taxon>Eukaryota</taxon>
        <taxon>Metamonada</taxon>
        <taxon>Diplomonadida</taxon>
        <taxon>Hexamitidae</taxon>
        <taxon>Giardiinae</taxon>
        <taxon>Giardia</taxon>
    </lineage>
</organism>
<comment type="caution">
    <text evidence="1">The sequence shown here is derived from an EMBL/GenBank/DDBJ whole genome shotgun (WGS) entry which is preliminary data.</text>
</comment>
<accession>A0A4Z1T6E9</accession>
<keyword evidence="2" id="KW-1185">Reference proteome</keyword>
<reference evidence="1 2" key="1">
    <citation type="submission" date="2019-05" db="EMBL/GenBank/DDBJ databases">
        <title>The compact genome of Giardia muris reveals important steps in the evolution of intestinal protozoan parasites.</title>
        <authorList>
            <person name="Xu F."/>
            <person name="Jimenez-Gonzalez A."/>
            <person name="Einarsson E."/>
            <person name="Astvaldsson A."/>
            <person name="Peirasmaki D."/>
            <person name="Eckmann L."/>
            <person name="Andersson J.O."/>
            <person name="Svard S.G."/>
            <person name="Jerlstrom-Hultqvist J."/>
        </authorList>
    </citation>
    <scope>NUCLEOTIDE SEQUENCE [LARGE SCALE GENOMIC DNA]</scope>
    <source>
        <strain evidence="1 2">Roberts-Thomson</strain>
    </source>
</reference>
<name>A0A4Z1T6E9_GIAMU</name>
<dbReference type="VEuPathDB" id="GiardiaDB:GMRT_13233"/>
<dbReference type="Proteomes" id="UP000315496">
    <property type="component" value="Chromosome 2"/>
</dbReference>
<proteinExistence type="predicted"/>
<gene>
    <name evidence="1" type="ORF">GMRT_13233</name>
</gene>
<evidence type="ECO:0000313" key="1">
    <source>
        <dbReference type="EMBL" id="TNJ28707.1"/>
    </source>
</evidence>
<dbReference type="EMBL" id="VDLU01000002">
    <property type="protein sequence ID" value="TNJ28707.1"/>
    <property type="molecule type" value="Genomic_DNA"/>
</dbReference>